<dbReference type="Proteomes" id="UP000078546">
    <property type="component" value="Unassembled WGS sequence"/>
</dbReference>
<dbReference type="InterPro" id="IPR008780">
    <property type="entry name" value="Plasmodium_Vir"/>
</dbReference>
<accession>A0A1A8WR82</accession>
<keyword evidence="1" id="KW-1133">Transmembrane helix</keyword>
<organism evidence="2 5">
    <name type="scientific">Plasmodium ovale curtisi</name>
    <dbReference type="NCBI Taxonomy" id="864141"/>
    <lineage>
        <taxon>Eukaryota</taxon>
        <taxon>Sar</taxon>
        <taxon>Alveolata</taxon>
        <taxon>Apicomplexa</taxon>
        <taxon>Aconoidasida</taxon>
        <taxon>Haemosporida</taxon>
        <taxon>Plasmodiidae</taxon>
        <taxon>Plasmodium</taxon>
        <taxon>Plasmodium (Plasmodium)</taxon>
    </lineage>
</organism>
<dbReference type="EMBL" id="FLQU01002044">
    <property type="protein sequence ID" value="SBS95409.1"/>
    <property type="molecule type" value="Genomic_DNA"/>
</dbReference>
<dbReference type="Proteomes" id="UP000078560">
    <property type="component" value="Unassembled WGS sequence"/>
</dbReference>
<dbReference type="EMBL" id="FLQV01002459">
    <property type="protein sequence ID" value="SBT01388.1"/>
    <property type="molecule type" value="Genomic_DNA"/>
</dbReference>
<keyword evidence="1" id="KW-0472">Membrane</keyword>
<evidence type="ECO:0000313" key="2">
    <source>
        <dbReference type="EMBL" id="SBS95409.1"/>
    </source>
</evidence>
<reference evidence="2" key="1">
    <citation type="submission" date="2016-05" db="EMBL/GenBank/DDBJ databases">
        <authorList>
            <person name="Lavstsen T."/>
            <person name="Jespersen J.S."/>
        </authorList>
    </citation>
    <scope>NUCLEOTIDE SEQUENCE [LARGE SCALE GENOMIC DNA]</scope>
</reference>
<sequence length="342" mass="40760">MPQYAFLNELPPKKFYEELDKEENIQQYYGKCSLIKTYYPESSDHLKLCGKLYRNLKILDNIQNEYVLPGKRCDYLNNWMYNEVIEKFGISDRYIYFSSIITYMIYEWNSFIQSIDTLNKCYCKKNYMNHHEFKKGKVLFDDTENYNSIKTKINNNDYENNSNYYKYITENDYLKSLIESECSCDNNNIFCIKFHKYNEENGKDKLCTLRCNESILLHSPKEKIDLQCTVSRKVEEETRDEEVLQSVDSETANDVTSSNPAGAIVTIPILFTFMCIFLLVFYLYKFTPYGIRLYDIIQRKKKCSNHIHEETMNDLLKNPSESDQINSDDVRYHVYYQSLSDI</sequence>
<evidence type="ECO:0000313" key="3">
    <source>
        <dbReference type="EMBL" id="SBT01388.1"/>
    </source>
</evidence>
<dbReference type="VEuPathDB" id="PlasmoDB:PocGH01_00142400"/>
<name>A0A1A8WR82_PLAOA</name>
<gene>
    <name evidence="3" type="ORF">POVCU1_066570</name>
    <name evidence="2" type="ORF">POVCU2_0095620</name>
</gene>
<evidence type="ECO:0000313" key="5">
    <source>
        <dbReference type="Proteomes" id="UP000078560"/>
    </source>
</evidence>
<proteinExistence type="predicted"/>
<protein>
    <submittedName>
        <fullName evidence="2">PIR Superfamily Protein</fullName>
    </submittedName>
</protein>
<feature type="transmembrane region" description="Helical" evidence="1">
    <location>
        <begin position="261"/>
        <end position="284"/>
    </location>
</feature>
<dbReference type="Pfam" id="PF05795">
    <property type="entry name" value="Plasmodium_Vir"/>
    <property type="match status" value="1"/>
</dbReference>
<evidence type="ECO:0000313" key="4">
    <source>
        <dbReference type="Proteomes" id="UP000078546"/>
    </source>
</evidence>
<reference evidence="4 5" key="2">
    <citation type="submission" date="2016-05" db="EMBL/GenBank/DDBJ databases">
        <authorList>
            <person name="Naeem Raeece"/>
        </authorList>
    </citation>
    <scope>NUCLEOTIDE SEQUENCE [LARGE SCALE GENOMIC DNA]</scope>
</reference>
<evidence type="ECO:0000256" key="1">
    <source>
        <dbReference type="SAM" id="Phobius"/>
    </source>
</evidence>
<dbReference type="AlphaFoldDB" id="A0A1A8WR82"/>
<keyword evidence="1" id="KW-0812">Transmembrane</keyword>